<sequence>MRVCLDTLCFSSWLSRNDEEAATAGLDVTRPNIITDHSNSDSGGGGNSSNNNNNNHRIIVGDSSNQQQENARPKTEVATTVTMEEECDVHSLHQQLRIKDEKIRELEDMLRIKDDEISNLRSHLDKFQSVFPLYMLAAGSSKHLGLNNNVGGMRPRKQRAGISAEPQSDQTLHDLSQLPTYDKEETSRDLIRDAIMDNDFMKYLDITQIREIVDCMYPELHKAGSLIIKEGDVGSIVYVLEG</sequence>
<gene>
    <name evidence="5 6" type="primary">LOC108569001</name>
</gene>
<feature type="coiled-coil region" evidence="1">
    <location>
        <begin position="89"/>
        <end position="123"/>
    </location>
</feature>
<dbReference type="CDD" id="cd12085">
    <property type="entry name" value="DD_cGKI-alpha"/>
    <property type="match status" value="1"/>
</dbReference>
<protein>
    <submittedName>
        <fullName evidence="5 6">cGMP-dependent protein kinase, isozyme 2 forms cD4/T1/T3A/T3B-like</fullName>
    </submittedName>
</protein>
<dbReference type="RefSeq" id="XP_017785864.1">
    <property type="nucleotide sequence ID" value="XM_017930375.1"/>
</dbReference>
<evidence type="ECO:0000313" key="4">
    <source>
        <dbReference type="Proteomes" id="UP000695000"/>
    </source>
</evidence>
<dbReference type="Pfam" id="PF16808">
    <property type="entry name" value="PKcGMP_CC"/>
    <property type="match status" value="1"/>
</dbReference>
<evidence type="ECO:0000259" key="3">
    <source>
        <dbReference type="PROSITE" id="PS50042"/>
    </source>
</evidence>
<dbReference type="PROSITE" id="PS50042">
    <property type="entry name" value="CNMP_BINDING_3"/>
    <property type="match status" value="1"/>
</dbReference>
<dbReference type="InterPro" id="IPR000595">
    <property type="entry name" value="cNMP-bd_dom"/>
</dbReference>
<evidence type="ECO:0000313" key="5">
    <source>
        <dbReference type="RefSeq" id="XP_017785864.1"/>
    </source>
</evidence>
<dbReference type="InterPro" id="IPR014710">
    <property type="entry name" value="RmlC-like_jellyroll"/>
</dbReference>
<feature type="domain" description="Cyclic nucleotide-binding" evidence="3">
    <location>
        <begin position="200"/>
        <end position="242"/>
    </location>
</feature>
<name>A0ABM1NGB5_NICVS</name>
<feature type="region of interest" description="Disordered" evidence="2">
    <location>
        <begin position="32"/>
        <end position="75"/>
    </location>
</feature>
<dbReference type="RefSeq" id="XP_017785865.1">
    <property type="nucleotide sequence ID" value="XM_017930376.1"/>
</dbReference>
<dbReference type="Gene3D" id="2.60.120.10">
    <property type="entry name" value="Jelly Rolls"/>
    <property type="match status" value="1"/>
</dbReference>
<evidence type="ECO:0000256" key="1">
    <source>
        <dbReference type="SAM" id="Coils"/>
    </source>
</evidence>
<dbReference type="Proteomes" id="UP000695000">
    <property type="component" value="Unplaced"/>
</dbReference>
<dbReference type="GeneID" id="108569001"/>
<dbReference type="SUPFAM" id="SSF51206">
    <property type="entry name" value="cAMP-binding domain-like"/>
    <property type="match status" value="1"/>
</dbReference>
<dbReference type="Gene3D" id="1.20.5.490">
    <property type="entry name" value="Single helix bin"/>
    <property type="match status" value="1"/>
</dbReference>
<keyword evidence="1" id="KW-0175">Coiled coil</keyword>
<evidence type="ECO:0000313" key="6">
    <source>
        <dbReference type="RefSeq" id="XP_017785865.1"/>
    </source>
</evidence>
<evidence type="ECO:0000256" key="2">
    <source>
        <dbReference type="SAM" id="MobiDB-lite"/>
    </source>
</evidence>
<organism evidence="4 6">
    <name type="scientific">Nicrophorus vespilloides</name>
    <name type="common">Boreal carrion beetle</name>
    <dbReference type="NCBI Taxonomy" id="110193"/>
    <lineage>
        <taxon>Eukaryota</taxon>
        <taxon>Metazoa</taxon>
        <taxon>Ecdysozoa</taxon>
        <taxon>Arthropoda</taxon>
        <taxon>Hexapoda</taxon>
        <taxon>Insecta</taxon>
        <taxon>Pterygota</taxon>
        <taxon>Neoptera</taxon>
        <taxon>Endopterygota</taxon>
        <taxon>Coleoptera</taxon>
        <taxon>Polyphaga</taxon>
        <taxon>Staphyliniformia</taxon>
        <taxon>Silphidae</taxon>
        <taxon>Nicrophorinae</taxon>
        <taxon>Nicrophorus</taxon>
    </lineage>
</organism>
<dbReference type="InterPro" id="IPR018490">
    <property type="entry name" value="cNMP-bd_dom_sf"/>
</dbReference>
<accession>A0ABM1NGB5</accession>
<proteinExistence type="predicted"/>
<keyword evidence="4" id="KW-1185">Reference proteome</keyword>
<reference evidence="5 6" key="1">
    <citation type="submission" date="2025-05" db="UniProtKB">
        <authorList>
            <consortium name="RefSeq"/>
        </authorList>
    </citation>
    <scope>IDENTIFICATION</scope>
    <source>
        <tissue evidence="5 6">Whole Larva</tissue>
    </source>
</reference>
<dbReference type="InterPro" id="IPR031831">
    <property type="entry name" value="PKcGMP_CC"/>
</dbReference>